<organism evidence="1 2">
    <name type="scientific">Symbiodinium microadriaticum</name>
    <name type="common">Dinoflagellate</name>
    <name type="synonym">Zooxanthella microadriatica</name>
    <dbReference type="NCBI Taxonomy" id="2951"/>
    <lineage>
        <taxon>Eukaryota</taxon>
        <taxon>Sar</taxon>
        <taxon>Alveolata</taxon>
        <taxon>Dinophyceae</taxon>
        <taxon>Suessiales</taxon>
        <taxon>Symbiodiniaceae</taxon>
        <taxon>Symbiodinium</taxon>
    </lineage>
</organism>
<proteinExistence type="predicted"/>
<dbReference type="AlphaFoldDB" id="A0A1Q9F5Z2"/>
<name>A0A1Q9F5Z2_SYMMI</name>
<protein>
    <submittedName>
        <fullName evidence="1">Uncharacterized protein</fullName>
    </submittedName>
</protein>
<comment type="caution">
    <text evidence="1">The sequence shown here is derived from an EMBL/GenBank/DDBJ whole genome shotgun (WGS) entry which is preliminary data.</text>
</comment>
<dbReference type="Proteomes" id="UP000186817">
    <property type="component" value="Unassembled WGS sequence"/>
</dbReference>
<accession>A0A1Q9F5Z2</accession>
<dbReference type="EMBL" id="LSRX01000007">
    <property type="protein sequence ID" value="OLQ15081.1"/>
    <property type="molecule type" value="Genomic_DNA"/>
</dbReference>
<gene>
    <name evidence="1" type="ORF">AK812_SmicGene678</name>
</gene>
<sequence>MGCKQSRTAPVHVQVRQAPAAAGGPSRPKCAREGCNFARHTDQPHGFCCNACRINGQHGPLCQKHTWPIAPPPDDRFKLRWHPSLLFGKGATGMKDFADLTATETMHIVAHKGELFASFGKWMSPDFQKRPCKNFVGRLSSSDGHWEVDMRCQGASEHAVRFTCLKSITWTRDCRGNELSPAVEQLTACYGLGAHGNIIMFRDDNDQNAPGTQYKWSETNYTGKITDPTPSESARAVIVHRDAVTGIDRIFALHGVRGALSGHYDPDSKTPGHVVWDKDPEKLDLSAVKGGATKLEFRPLAFVSANGKLYMSAASLILQRVDGHNPVWKVVTDISKFRSDGKFHEAVGGIRGLTAVPCPSNPKQDSILCCWNPNSQSHSWILRMDPSDDGNLKPPVEESSIRKLARAYLGTEDLHYSIGAYNDMLPTTFGTQRCHLIGFQIVLGGSAMGAGPDPGQKHYWAGGGFAVRVAHDDYYVLEVGGRGSKSHRPLTAVRCYANSPFKDEAGTVYFGGYDCNSFPSNNTAWIYKGIA</sequence>
<dbReference type="OrthoDB" id="405927at2759"/>
<keyword evidence="2" id="KW-1185">Reference proteome</keyword>
<reference evidence="1 2" key="1">
    <citation type="submission" date="2016-02" db="EMBL/GenBank/DDBJ databases">
        <title>Genome analysis of coral dinoflagellate symbionts highlights evolutionary adaptations to a symbiotic lifestyle.</title>
        <authorList>
            <person name="Aranda M."/>
            <person name="Li Y."/>
            <person name="Liew Y.J."/>
            <person name="Baumgarten S."/>
            <person name="Simakov O."/>
            <person name="Wilson M."/>
            <person name="Piel J."/>
            <person name="Ashoor H."/>
            <person name="Bougouffa S."/>
            <person name="Bajic V.B."/>
            <person name="Ryu T."/>
            <person name="Ravasi T."/>
            <person name="Bayer T."/>
            <person name="Micklem G."/>
            <person name="Kim H."/>
            <person name="Bhak J."/>
            <person name="Lajeunesse T.C."/>
            <person name="Voolstra C.R."/>
        </authorList>
    </citation>
    <scope>NUCLEOTIDE SEQUENCE [LARGE SCALE GENOMIC DNA]</scope>
    <source>
        <strain evidence="1 2">CCMP2467</strain>
    </source>
</reference>
<evidence type="ECO:0000313" key="2">
    <source>
        <dbReference type="Proteomes" id="UP000186817"/>
    </source>
</evidence>
<evidence type="ECO:0000313" key="1">
    <source>
        <dbReference type="EMBL" id="OLQ15081.1"/>
    </source>
</evidence>